<proteinExistence type="predicted"/>
<keyword evidence="3" id="KW-1185">Reference proteome</keyword>
<sequence length="76" mass="8403">MSNVLNVVKSRNAMSEFTMLIVLAFCLIALSFFAIGFVYAHAPEITILIKLLATMGTVNIAMVFYIIKKFNALSNV</sequence>
<dbReference type="EMBL" id="OBEB01000003">
    <property type="protein sequence ID" value="SNY50926.1"/>
    <property type="molecule type" value="Genomic_DNA"/>
</dbReference>
<feature type="transmembrane region" description="Helical" evidence="1">
    <location>
        <begin position="20"/>
        <end position="41"/>
    </location>
</feature>
<dbReference type="AlphaFoldDB" id="A0A285IUZ8"/>
<keyword evidence="1" id="KW-0472">Membrane</keyword>
<reference evidence="3" key="1">
    <citation type="submission" date="2017-09" db="EMBL/GenBank/DDBJ databases">
        <authorList>
            <person name="Varghese N."/>
            <person name="Submissions S."/>
        </authorList>
    </citation>
    <scope>NUCLEOTIDE SEQUENCE [LARGE SCALE GENOMIC DNA]</scope>
    <source>
        <strain evidence="3">CGMCC 1.12461</strain>
    </source>
</reference>
<keyword evidence="1" id="KW-1133">Transmembrane helix</keyword>
<organism evidence="2 3">
    <name type="scientific">Arsukibacterium tuosuense</name>
    <dbReference type="NCBI Taxonomy" id="1323745"/>
    <lineage>
        <taxon>Bacteria</taxon>
        <taxon>Pseudomonadati</taxon>
        <taxon>Pseudomonadota</taxon>
        <taxon>Gammaproteobacteria</taxon>
        <taxon>Chromatiales</taxon>
        <taxon>Chromatiaceae</taxon>
        <taxon>Arsukibacterium</taxon>
    </lineage>
</organism>
<gene>
    <name evidence="2" type="ORF">SAMN06297280_1710</name>
</gene>
<protein>
    <submittedName>
        <fullName evidence="2">Uncharacterized protein</fullName>
    </submittedName>
</protein>
<feature type="transmembrane region" description="Helical" evidence="1">
    <location>
        <begin position="47"/>
        <end position="67"/>
    </location>
</feature>
<accession>A0A285IUZ8</accession>
<dbReference type="OrthoDB" id="5772169at2"/>
<dbReference type="RefSeq" id="WP_141397735.1">
    <property type="nucleotide sequence ID" value="NZ_OBEB01000003.1"/>
</dbReference>
<keyword evidence="1" id="KW-0812">Transmembrane</keyword>
<evidence type="ECO:0000313" key="3">
    <source>
        <dbReference type="Proteomes" id="UP000219353"/>
    </source>
</evidence>
<name>A0A285IUZ8_9GAMM</name>
<evidence type="ECO:0000256" key="1">
    <source>
        <dbReference type="SAM" id="Phobius"/>
    </source>
</evidence>
<dbReference type="Proteomes" id="UP000219353">
    <property type="component" value="Unassembled WGS sequence"/>
</dbReference>
<evidence type="ECO:0000313" key="2">
    <source>
        <dbReference type="EMBL" id="SNY50926.1"/>
    </source>
</evidence>